<organism evidence="1 2">
    <name type="scientific">Pseudoalteromonas arctica</name>
    <dbReference type="NCBI Taxonomy" id="394751"/>
    <lineage>
        <taxon>Bacteria</taxon>
        <taxon>Pseudomonadati</taxon>
        <taxon>Pseudomonadota</taxon>
        <taxon>Gammaproteobacteria</taxon>
        <taxon>Alteromonadales</taxon>
        <taxon>Pseudoalteromonadaceae</taxon>
        <taxon>Pseudoalteromonas</taxon>
    </lineage>
</organism>
<accession>A0ABU9TFD4</accession>
<reference evidence="1 2" key="1">
    <citation type="submission" date="2024-03" db="EMBL/GenBank/DDBJ databases">
        <title>Community enrichment and isolation of bacterial strains for fucoidan degradation.</title>
        <authorList>
            <person name="Sichert A."/>
        </authorList>
    </citation>
    <scope>NUCLEOTIDE SEQUENCE [LARGE SCALE GENOMIC DNA]</scope>
    <source>
        <strain evidence="1 2">AS26</strain>
    </source>
</reference>
<evidence type="ECO:0000313" key="1">
    <source>
        <dbReference type="EMBL" id="MEM5532424.1"/>
    </source>
</evidence>
<evidence type="ECO:0000313" key="2">
    <source>
        <dbReference type="Proteomes" id="UP001457661"/>
    </source>
</evidence>
<comment type="caution">
    <text evidence="1">The sequence shown here is derived from an EMBL/GenBank/DDBJ whole genome shotgun (WGS) entry which is preliminary data.</text>
</comment>
<name>A0ABU9TFD4_9GAMM</name>
<gene>
    <name evidence="1" type="ORF">WNY57_08300</name>
</gene>
<evidence type="ECO:0008006" key="3">
    <source>
        <dbReference type="Google" id="ProtNLM"/>
    </source>
</evidence>
<dbReference type="EMBL" id="JBBMQX010000005">
    <property type="protein sequence ID" value="MEM5532424.1"/>
    <property type="molecule type" value="Genomic_DNA"/>
</dbReference>
<protein>
    <recommendedName>
        <fullName evidence="3">Restriction endonuclease type IV Mrr domain-containing protein</fullName>
    </recommendedName>
</protein>
<dbReference type="Proteomes" id="UP001457661">
    <property type="component" value="Unassembled WGS sequence"/>
</dbReference>
<keyword evidence="2" id="KW-1185">Reference proteome</keyword>
<sequence length="304" mass="34694">MTQKKRSSSGHKLGQLIGDWFEEDVATYLLEKVAKDLDLYLDHRFKDRACRGSKIIWQDLDKNNVDYDFVLELGGTDNKKGIPVAFFETFWRRGARHSKDKARDDSGKLMPMRDTYPTARVLGIISAGDFTRPAQELVHSRHIDLFYIPKNQICNAWESSGIVMDYDDKATEEVKNFITENVVNMLGKSRRDIFVNLQKSMGNAVFTSYINRIKAGVSAVPIEFNITSVLVGKKVTFSKYDDVIDYMSCISVSENIDISLILFRYEAIFSDGTIFERVDLTSEEALELHYTVGQVSKHFSHLAN</sequence>
<dbReference type="RefSeq" id="WP_342879499.1">
    <property type="nucleotide sequence ID" value="NZ_JBBMQX010000005.1"/>
</dbReference>
<proteinExistence type="predicted"/>